<feature type="region of interest" description="Disordered" evidence="1">
    <location>
        <begin position="1"/>
        <end position="23"/>
    </location>
</feature>
<comment type="caution">
    <text evidence="3">The sequence shown here is derived from an EMBL/GenBank/DDBJ whole genome shotgun (WGS) entry which is preliminary data.</text>
</comment>
<feature type="compositionally biased region" description="Low complexity" evidence="1">
    <location>
        <begin position="309"/>
        <end position="332"/>
    </location>
</feature>
<feature type="domain" description="Peptidase C14 caspase" evidence="2">
    <location>
        <begin position="29"/>
        <end position="238"/>
    </location>
</feature>
<evidence type="ECO:0000313" key="3">
    <source>
        <dbReference type="EMBL" id="MDT0473336.1"/>
    </source>
</evidence>
<dbReference type="SUPFAM" id="SSF52129">
    <property type="entry name" value="Caspase-like"/>
    <property type="match status" value="1"/>
</dbReference>
<dbReference type="EMBL" id="JAVRFF010000014">
    <property type="protein sequence ID" value="MDT0473336.1"/>
    <property type="molecule type" value="Genomic_DNA"/>
</dbReference>
<dbReference type="NCBIfam" id="NF047832">
    <property type="entry name" value="caspase_w_EACC1"/>
    <property type="match status" value="1"/>
</dbReference>
<keyword evidence="4" id="KW-1185">Reference proteome</keyword>
<gene>
    <name evidence="3" type="ORF">RM863_14490</name>
</gene>
<evidence type="ECO:0000259" key="2">
    <source>
        <dbReference type="Pfam" id="PF00656"/>
    </source>
</evidence>
<dbReference type="Gene3D" id="3.40.50.1460">
    <property type="match status" value="1"/>
</dbReference>
<dbReference type="RefSeq" id="WP_311635289.1">
    <property type="nucleotide sequence ID" value="NZ_JAVRFF010000014.1"/>
</dbReference>
<proteinExistence type="predicted"/>
<organism evidence="3 4">
    <name type="scientific">Streptomyces hintoniae</name>
    <dbReference type="NCBI Taxonomy" id="3075521"/>
    <lineage>
        <taxon>Bacteria</taxon>
        <taxon>Bacillati</taxon>
        <taxon>Actinomycetota</taxon>
        <taxon>Actinomycetes</taxon>
        <taxon>Kitasatosporales</taxon>
        <taxon>Streptomycetaceae</taxon>
        <taxon>Streptomyces</taxon>
    </lineage>
</organism>
<dbReference type="InterPro" id="IPR011600">
    <property type="entry name" value="Pept_C14_caspase"/>
</dbReference>
<reference evidence="3" key="1">
    <citation type="submission" date="2024-05" db="EMBL/GenBank/DDBJ databases">
        <title>30 novel species of actinomycetes from the DSMZ collection.</title>
        <authorList>
            <person name="Nouioui I."/>
        </authorList>
    </citation>
    <scope>NUCLEOTIDE SEQUENCE</scope>
    <source>
        <strain evidence="3">DSM 41014</strain>
    </source>
</reference>
<name>A0ABU2UJA6_9ACTN</name>
<dbReference type="Proteomes" id="UP001180489">
    <property type="component" value="Unassembled WGS sequence"/>
</dbReference>
<sequence length="484" mass="50271">MRRSALSPSSPTNSPPPHRPWLPRASETRAVLIGASTFTHPDISPLPAVDNNVADLRNAFTHPESGLLAGLSREHVKVLGLDGAPVSTGGIGNALAQARGAKDLLVVYYAGHGMLDDDGMLHLAVTDTDPDQVGFTAVPINTIKRQLALSRARARVLLLDCCFSGLAVSVMSTRRGLVFGQLPASGTYTLTSTAADQPSRAEPGAPHSVFTAALLRALSAPEPLTMDGIYEYVRAELHDLVLPPPQRQSTGDTALVGLVRGPVPLPMEHSAPSAPRRSRLRPLRKALLVTAVGAAATAAVLPLLLNQQSKSPDPASKGPAASAPASASPTSAEKTDAVRASASATLTPEPEQLKIPTLQTRRTADHTVTIRLTGLVGNTALNGTCDSWGGGGEVGGSVSLTCDSAHGTSTNGLADFFVDTPNKTCKASGVAVGDSTVIAASSRDWTKILVMDVGRRKPGSTSDYATFQVTRGHGRTPEGTRTCA</sequence>
<feature type="compositionally biased region" description="Low complexity" evidence="1">
    <location>
        <begin position="1"/>
        <end position="12"/>
    </location>
</feature>
<dbReference type="InterPro" id="IPR029030">
    <property type="entry name" value="Caspase-like_dom_sf"/>
</dbReference>
<dbReference type="Pfam" id="PF00656">
    <property type="entry name" value="Peptidase_C14"/>
    <property type="match status" value="1"/>
</dbReference>
<accession>A0ABU2UJA6</accession>
<evidence type="ECO:0000256" key="1">
    <source>
        <dbReference type="SAM" id="MobiDB-lite"/>
    </source>
</evidence>
<evidence type="ECO:0000313" key="4">
    <source>
        <dbReference type="Proteomes" id="UP001180489"/>
    </source>
</evidence>
<feature type="region of interest" description="Disordered" evidence="1">
    <location>
        <begin position="309"/>
        <end position="356"/>
    </location>
</feature>
<protein>
    <submittedName>
        <fullName evidence="3">Caspase family protein</fullName>
    </submittedName>
</protein>